<dbReference type="AlphaFoldDB" id="A0A9P5NVQ5"/>
<sequence>MGNNKSGLIPKPEGEAGRPGRGGYNLEQTLGWPKKEYEHIKKFMKKLVEEHLEPSKNFSSQSLSSLANVRALASDRFPALRNYADHWPVMDFIRLELKYTCGRARLQEDKKLVKVGKAKVGKHKTKTSE</sequence>
<dbReference type="EMBL" id="JADNYJ010000020">
    <property type="protein sequence ID" value="KAF8906071.1"/>
    <property type="molecule type" value="Genomic_DNA"/>
</dbReference>
<evidence type="ECO:0000313" key="4">
    <source>
        <dbReference type="Proteomes" id="UP000724874"/>
    </source>
</evidence>
<dbReference type="OrthoDB" id="2686745at2759"/>
<organism evidence="3 4">
    <name type="scientific">Gymnopilus junonius</name>
    <name type="common">Spectacular rustgill mushroom</name>
    <name type="synonym">Gymnopilus spectabilis subsp. junonius</name>
    <dbReference type="NCBI Taxonomy" id="109634"/>
    <lineage>
        <taxon>Eukaryota</taxon>
        <taxon>Fungi</taxon>
        <taxon>Dikarya</taxon>
        <taxon>Basidiomycota</taxon>
        <taxon>Agaricomycotina</taxon>
        <taxon>Agaricomycetes</taxon>
        <taxon>Agaricomycetidae</taxon>
        <taxon>Agaricales</taxon>
        <taxon>Agaricineae</taxon>
        <taxon>Hymenogastraceae</taxon>
        <taxon>Gymnopilus</taxon>
    </lineage>
</organism>
<evidence type="ECO:0000313" key="3">
    <source>
        <dbReference type="EMBL" id="KAF8906071.1"/>
    </source>
</evidence>
<reference evidence="3" key="1">
    <citation type="submission" date="2020-11" db="EMBL/GenBank/DDBJ databases">
        <authorList>
            <consortium name="DOE Joint Genome Institute"/>
            <person name="Ahrendt S."/>
            <person name="Riley R."/>
            <person name="Andreopoulos W."/>
            <person name="LaButti K."/>
            <person name="Pangilinan J."/>
            <person name="Ruiz-duenas F.J."/>
            <person name="Barrasa J.M."/>
            <person name="Sanchez-Garcia M."/>
            <person name="Camarero S."/>
            <person name="Miyauchi S."/>
            <person name="Serrano A."/>
            <person name="Linde D."/>
            <person name="Babiker R."/>
            <person name="Drula E."/>
            <person name="Ayuso-Fernandez I."/>
            <person name="Pacheco R."/>
            <person name="Padilla G."/>
            <person name="Ferreira P."/>
            <person name="Barriuso J."/>
            <person name="Kellner H."/>
            <person name="Castanera R."/>
            <person name="Alfaro M."/>
            <person name="Ramirez L."/>
            <person name="Pisabarro A.G."/>
            <person name="Kuo A."/>
            <person name="Tritt A."/>
            <person name="Lipzen A."/>
            <person name="He G."/>
            <person name="Yan M."/>
            <person name="Ng V."/>
            <person name="Cullen D."/>
            <person name="Martin F."/>
            <person name="Rosso M.-N."/>
            <person name="Henrissat B."/>
            <person name="Hibbett D."/>
            <person name="Martinez A.T."/>
            <person name="Grigoriev I.V."/>
        </authorList>
    </citation>
    <scope>NUCLEOTIDE SEQUENCE</scope>
    <source>
        <strain evidence="3">AH 44721</strain>
    </source>
</reference>
<keyword evidence="4" id="KW-1185">Reference proteome</keyword>
<feature type="region of interest" description="Disordered" evidence="1">
    <location>
        <begin position="1"/>
        <end position="28"/>
    </location>
</feature>
<evidence type="ECO:0000256" key="1">
    <source>
        <dbReference type="SAM" id="MobiDB-lite"/>
    </source>
</evidence>
<gene>
    <name evidence="3" type="ORF">CPB84DRAFT_1770996</name>
    <name evidence="2" type="ORF">CPB84DRAFT_1791057</name>
</gene>
<proteinExistence type="predicted"/>
<name>A0A9P5NVQ5_GYMJU</name>
<protein>
    <submittedName>
        <fullName evidence="3">Uncharacterized protein</fullName>
    </submittedName>
</protein>
<accession>A0A9P5NVQ5</accession>
<evidence type="ECO:0000313" key="2">
    <source>
        <dbReference type="EMBL" id="KAF8882343.1"/>
    </source>
</evidence>
<dbReference type="Proteomes" id="UP000724874">
    <property type="component" value="Unassembled WGS sequence"/>
</dbReference>
<comment type="caution">
    <text evidence="3">The sequence shown here is derived from an EMBL/GenBank/DDBJ whole genome shotgun (WGS) entry which is preliminary data.</text>
</comment>
<dbReference type="EMBL" id="JADNYJ010000124">
    <property type="protein sequence ID" value="KAF8882343.1"/>
    <property type="molecule type" value="Genomic_DNA"/>
</dbReference>